<accession>A0A1S8DDM6</accession>
<evidence type="ECO:0000313" key="5">
    <source>
        <dbReference type="Proteomes" id="UP000242847"/>
    </source>
</evidence>
<organism evidence="4 5">
    <name type="scientific">Halopseudomonas pachastrellae</name>
    <dbReference type="NCBI Taxonomy" id="254161"/>
    <lineage>
        <taxon>Bacteria</taxon>
        <taxon>Pseudomonadati</taxon>
        <taxon>Pseudomonadota</taxon>
        <taxon>Gammaproteobacteria</taxon>
        <taxon>Pseudomonadales</taxon>
        <taxon>Pseudomonadaceae</taxon>
        <taxon>Halopseudomonas</taxon>
    </lineage>
</organism>
<dbReference type="InterPro" id="IPR000160">
    <property type="entry name" value="GGDEF_dom"/>
</dbReference>
<dbReference type="EMBL" id="MUBC01000027">
    <property type="protein sequence ID" value="ONM43483.1"/>
    <property type="molecule type" value="Genomic_DNA"/>
</dbReference>
<name>A0A1S8DDM6_9GAMM</name>
<evidence type="ECO:0000256" key="2">
    <source>
        <dbReference type="ARBA" id="ARBA00034247"/>
    </source>
</evidence>
<dbReference type="STRING" id="254161.SAMN05216256_103151"/>
<comment type="catalytic activity">
    <reaction evidence="2">
        <text>2 GTP = 3',3'-c-di-GMP + 2 diphosphate</text>
        <dbReference type="Rhea" id="RHEA:24898"/>
        <dbReference type="ChEBI" id="CHEBI:33019"/>
        <dbReference type="ChEBI" id="CHEBI:37565"/>
        <dbReference type="ChEBI" id="CHEBI:58805"/>
        <dbReference type="EC" id="2.7.7.65"/>
    </reaction>
</comment>
<dbReference type="GO" id="GO:0005886">
    <property type="term" value="C:plasma membrane"/>
    <property type="evidence" value="ECO:0007669"/>
    <property type="project" value="TreeGrafter"/>
</dbReference>
<dbReference type="Pfam" id="PF00990">
    <property type="entry name" value="GGDEF"/>
    <property type="match status" value="1"/>
</dbReference>
<sequence>MVLPMRLLDPTELALEARVATRTQQLEQANLELKRQSHTDALTGLSNRRGFDERFAAALERARADAAPLAFLMLDIDHFKRINDRFGHSYGDECLAQVGPTLNTFSRRDNEFAARLGGRSLPPCLSACCRLRPWP</sequence>
<dbReference type="PROSITE" id="PS50887">
    <property type="entry name" value="GGDEF"/>
    <property type="match status" value="1"/>
</dbReference>
<feature type="domain" description="GGDEF" evidence="3">
    <location>
        <begin position="67"/>
        <end position="135"/>
    </location>
</feature>
<dbReference type="GO" id="GO:0052621">
    <property type="term" value="F:diguanylate cyclase activity"/>
    <property type="evidence" value="ECO:0007669"/>
    <property type="project" value="UniProtKB-EC"/>
</dbReference>
<dbReference type="SUPFAM" id="SSF55073">
    <property type="entry name" value="Nucleotide cyclase"/>
    <property type="match status" value="1"/>
</dbReference>
<dbReference type="Proteomes" id="UP000242847">
    <property type="component" value="Unassembled WGS sequence"/>
</dbReference>
<dbReference type="NCBIfam" id="TIGR00254">
    <property type="entry name" value="GGDEF"/>
    <property type="match status" value="1"/>
</dbReference>
<comment type="caution">
    <text evidence="4">The sequence shown here is derived from an EMBL/GenBank/DDBJ whole genome shotgun (WGS) entry which is preliminary data.</text>
</comment>
<evidence type="ECO:0000259" key="3">
    <source>
        <dbReference type="PROSITE" id="PS50887"/>
    </source>
</evidence>
<dbReference type="CDD" id="cd01949">
    <property type="entry name" value="GGDEF"/>
    <property type="match status" value="1"/>
</dbReference>
<dbReference type="Gene3D" id="3.30.70.270">
    <property type="match status" value="1"/>
</dbReference>
<keyword evidence="5" id="KW-1185">Reference proteome</keyword>
<dbReference type="InterPro" id="IPR050469">
    <property type="entry name" value="Diguanylate_Cyclase"/>
</dbReference>
<dbReference type="PANTHER" id="PTHR45138:SF9">
    <property type="entry name" value="DIGUANYLATE CYCLASE DGCM-RELATED"/>
    <property type="match status" value="1"/>
</dbReference>
<evidence type="ECO:0000313" key="4">
    <source>
        <dbReference type="EMBL" id="ONM43483.1"/>
    </source>
</evidence>
<dbReference type="AlphaFoldDB" id="A0A1S8DDM6"/>
<protein>
    <recommendedName>
        <fullName evidence="1">diguanylate cyclase</fullName>
        <ecNumber evidence="1">2.7.7.65</ecNumber>
    </recommendedName>
</protein>
<gene>
    <name evidence="4" type="ORF">BXT89_12745</name>
</gene>
<evidence type="ECO:0000256" key="1">
    <source>
        <dbReference type="ARBA" id="ARBA00012528"/>
    </source>
</evidence>
<dbReference type="SMART" id="SM00267">
    <property type="entry name" value="GGDEF"/>
    <property type="match status" value="1"/>
</dbReference>
<dbReference type="GO" id="GO:0043709">
    <property type="term" value="P:cell adhesion involved in single-species biofilm formation"/>
    <property type="evidence" value="ECO:0007669"/>
    <property type="project" value="TreeGrafter"/>
</dbReference>
<dbReference type="InterPro" id="IPR029787">
    <property type="entry name" value="Nucleotide_cyclase"/>
</dbReference>
<dbReference type="PANTHER" id="PTHR45138">
    <property type="entry name" value="REGULATORY COMPONENTS OF SENSORY TRANSDUCTION SYSTEM"/>
    <property type="match status" value="1"/>
</dbReference>
<proteinExistence type="predicted"/>
<reference evidence="4 5" key="1">
    <citation type="submission" date="2017-01" db="EMBL/GenBank/DDBJ databases">
        <title>Draft genome sequence of Pseudomonas pachastrellae type strain CCUG 46540T from a deep sea.</title>
        <authorList>
            <person name="Gomila M."/>
            <person name="Mulet M."/>
            <person name="Lalucat J."/>
            <person name="Garcia-Valdes E."/>
        </authorList>
    </citation>
    <scope>NUCLEOTIDE SEQUENCE [LARGE SCALE GENOMIC DNA]</scope>
    <source>
        <strain evidence="4 5">CCUG 46540</strain>
    </source>
</reference>
<dbReference type="EC" id="2.7.7.65" evidence="1"/>
<dbReference type="OrthoDB" id="9803824at2"/>
<dbReference type="GO" id="GO:1902201">
    <property type="term" value="P:negative regulation of bacterial-type flagellum-dependent cell motility"/>
    <property type="evidence" value="ECO:0007669"/>
    <property type="project" value="TreeGrafter"/>
</dbReference>
<dbReference type="InterPro" id="IPR043128">
    <property type="entry name" value="Rev_trsase/Diguanyl_cyclase"/>
</dbReference>